<feature type="transmembrane region" description="Helical" evidence="1">
    <location>
        <begin position="169"/>
        <end position="187"/>
    </location>
</feature>
<dbReference type="PANTHER" id="PTHR31600:SF2">
    <property type="entry name" value="GAMETE ENRICHED GENE 10 PROTEIN-RELATED"/>
    <property type="match status" value="1"/>
</dbReference>
<organism evidence="2 3">
    <name type="scientific">Stentor coeruleus</name>
    <dbReference type="NCBI Taxonomy" id="5963"/>
    <lineage>
        <taxon>Eukaryota</taxon>
        <taxon>Sar</taxon>
        <taxon>Alveolata</taxon>
        <taxon>Ciliophora</taxon>
        <taxon>Postciliodesmatophora</taxon>
        <taxon>Heterotrichea</taxon>
        <taxon>Heterotrichida</taxon>
        <taxon>Stentoridae</taxon>
        <taxon>Stentor</taxon>
    </lineage>
</organism>
<feature type="transmembrane region" description="Helical" evidence="1">
    <location>
        <begin position="51"/>
        <end position="76"/>
    </location>
</feature>
<dbReference type="AlphaFoldDB" id="A0A1R2D325"/>
<protein>
    <submittedName>
        <fullName evidence="2">Uncharacterized protein</fullName>
    </submittedName>
</protein>
<feature type="transmembrane region" description="Helical" evidence="1">
    <location>
        <begin position="145"/>
        <end position="163"/>
    </location>
</feature>
<comment type="caution">
    <text evidence="2">The sequence shown here is derived from an EMBL/GenBank/DDBJ whole genome shotgun (WGS) entry which is preliminary data.</text>
</comment>
<accession>A0A1R2D325</accession>
<feature type="transmembrane region" description="Helical" evidence="1">
    <location>
        <begin position="227"/>
        <end position="246"/>
    </location>
</feature>
<proteinExistence type="predicted"/>
<feature type="transmembrane region" description="Helical" evidence="1">
    <location>
        <begin position="105"/>
        <end position="124"/>
    </location>
</feature>
<feature type="transmembrane region" description="Helical" evidence="1">
    <location>
        <begin position="1220"/>
        <end position="1242"/>
    </location>
</feature>
<feature type="transmembrane region" description="Helical" evidence="1">
    <location>
        <begin position="199"/>
        <end position="221"/>
    </location>
</feature>
<dbReference type="PANTHER" id="PTHR31600">
    <property type="entry name" value="TINY MACROCYSTS PROTEIN B-RELATED"/>
    <property type="match status" value="1"/>
</dbReference>
<feature type="transmembrane region" description="Helical" evidence="1">
    <location>
        <begin position="789"/>
        <end position="810"/>
    </location>
</feature>
<reference evidence="2 3" key="1">
    <citation type="submission" date="2016-11" db="EMBL/GenBank/DDBJ databases">
        <title>The macronuclear genome of Stentor coeruleus: a giant cell with tiny introns.</title>
        <authorList>
            <person name="Slabodnick M."/>
            <person name="Ruby J.G."/>
            <person name="Reiff S.B."/>
            <person name="Swart E.C."/>
            <person name="Gosai S."/>
            <person name="Prabakaran S."/>
            <person name="Witkowska E."/>
            <person name="Larue G.E."/>
            <person name="Fisher S."/>
            <person name="Freeman R.M."/>
            <person name="Gunawardena J."/>
            <person name="Chu W."/>
            <person name="Stover N.A."/>
            <person name="Gregory B.D."/>
            <person name="Nowacki M."/>
            <person name="Derisi J."/>
            <person name="Roy S.W."/>
            <person name="Marshall W.F."/>
            <person name="Sood P."/>
        </authorList>
    </citation>
    <scope>NUCLEOTIDE SEQUENCE [LARGE SCALE GENOMIC DNA]</scope>
    <source>
        <strain evidence="2">WM001</strain>
    </source>
</reference>
<dbReference type="InterPro" id="IPR052994">
    <property type="entry name" value="Tiny_macrocysts_regulators"/>
</dbReference>
<keyword evidence="1" id="KW-0472">Membrane</keyword>
<keyword evidence="3" id="KW-1185">Reference proteome</keyword>
<feature type="transmembrane region" description="Helical" evidence="1">
    <location>
        <begin position="1034"/>
        <end position="1053"/>
    </location>
</feature>
<feature type="transmembrane region" description="Helical" evidence="1">
    <location>
        <begin position="944"/>
        <end position="966"/>
    </location>
</feature>
<name>A0A1R2D325_9CILI</name>
<gene>
    <name evidence="2" type="ORF">SteCoe_860</name>
</gene>
<evidence type="ECO:0000256" key="1">
    <source>
        <dbReference type="SAM" id="Phobius"/>
    </source>
</evidence>
<dbReference type="EMBL" id="MPUH01000009">
    <property type="protein sequence ID" value="OMJ95620.1"/>
    <property type="molecule type" value="Genomic_DNA"/>
</dbReference>
<evidence type="ECO:0000313" key="3">
    <source>
        <dbReference type="Proteomes" id="UP000187209"/>
    </source>
</evidence>
<feature type="transmembrane region" description="Helical" evidence="1">
    <location>
        <begin position="757"/>
        <end position="777"/>
    </location>
</feature>
<sequence>MLSLDFLAIKYKFEHELLISIIVLISSIFIIALIATAFTKTSTEIPSLLIFFFRSMIEATCEYFFIPSCVIFLLMFKYSDSARDFEEYPDLQVGYFWEFKSYGKVASVLFLSFLIIFTFCYEACSYDIRFENVEKFSRARVNCKVNVIMKIVYFIQAVLYVFIGNMHKNIYSVVVSILYIIVFAMYLRNIPYYAFSMNFLQIFLHLYCACSSGFLLISLLLDSAGVLFILIVFMMPVIAYLSYELLKYRISLIKPISQMIEYTFENFEISIRNHLQKGDLKDKLLSKLNKNYSFNKDKKNIIIQAYYANDILKNPTLALNKIFYINNTGYNFFDNFQVYKCRKIIEKICEESSETFKFFQYFLNFTSAKAADQEFCIVYSNLLNYVCYEELKIGKAKQEINNLVKTMKSLIKCYSSLIIRYSDSEELKDMYGSLLLKLLSDRDQGRKILGKLTKFSKSFSMKIRKTNYSFENTRCFLIVSGNQQTLGKVLYFDKNFLNFFSYSEEIALTLNLNSLIPYIFTKFHDSLLHNFLRKCTSHIIFQKSPLYMLDSEGFLFECIVSVECLGFNDSVNFVCAIDILGPRKREFALLSSEGFVYGHSRHFCQTLEIPKKSISENYLQEFTTLTPVQQMIPNEITTIKLKSGNISTILKQRKLGKTIMIILYISVCPKEVDSWVDANYFYTKDEKQSNDESENLPVKDACYIKDRPQNANLANEQTEEIFASKKETNPSYIQSLLPKNELNISQKTIKALKITRILILLSILSMIICNIIISAYIGKEVEHSNSLMALNNLNHLSFLLSQCAIIIRSFDLSFKTQRKTLYTEEEFYYIMDELKKIQKHVLDDYDTWAYCKSSKIIKEDVVVYWKIEKGFSMKYANLYKAVENVIENAEATYNNMISGFNYNVTLINVLDNAFGPIFSKVEKITEELISCENSRVRSLFSKNIYFIMAGLVILCFSTLFLALFLLKIDKYLNSIWDILIKKLRNHYPQLKSNLCDRLINIHNLNANIENNDHLHKKHFIGIKHKHSLRYFTRLLILFIIVLIFYLVNSFYFYTKIEDGLIFRPNFTISLSSRKLFLSEIQYWTTESFYISSNYSLQSEFPTFYPFPHSKKSLLNVFSQLAESKKLFYNSLVKDILSKELHDYIYVNIPLSSTFFSTGTSNAIRYIIQESLNIVYNKEPKYEDLENFIYNVKEYCNFTLKLRYLPDNDSKKYIENILIQATYFTVGFCVSLLVLYWGFYWPYFTGEINMMKNIVRILLKLPKK</sequence>
<evidence type="ECO:0000313" key="2">
    <source>
        <dbReference type="EMBL" id="OMJ95620.1"/>
    </source>
</evidence>
<feature type="transmembrane region" description="Helical" evidence="1">
    <location>
        <begin position="17"/>
        <end position="39"/>
    </location>
</feature>
<keyword evidence="1" id="KW-0812">Transmembrane</keyword>
<dbReference type="Proteomes" id="UP000187209">
    <property type="component" value="Unassembled WGS sequence"/>
</dbReference>
<keyword evidence="1" id="KW-1133">Transmembrane helix</keyword>